<dbReference type="AlphaFoldDB" id="A0A0C9Y9T1"/>
<sequence length="86" mass="10099">MLQSALCPNVVTDRLVFSLIRAIIWRLFDNSRRVPQVRTKLSVLRVKFCDQVCSRVLVPNPRFWIATIRTGDRFATHQTTLRLLHH</sequence>
<keyword evidence="2" id="KW-1185">Reference proteome</keyword>
<protein>
    <submittedName>
        <fullName evidence="1">Uncharacterized protein</fullName>
    </submittedName>
</protein>
<accession>A0A0C9Y9T1</accession>
<reference evidence="1 2" key="1">
    <citation type="submission" date="2014-04" db="EMBL/GenBank/DDBJ databases">
        <authorList>
            <consortium name="DOE Joint Genome Institute"/>
            <person name="Kuo A."/>
            <person name="Kohler A."/>
            <person name="Costa M.D."/>
            <person name="Nagy L.G."/>
            <person name="Floudas D."/>
            <person name="Copeland A."/>
            <person name="Barry K.W."/>
            <person name="Cichocki N."/>
            <person name="Veneault-Fourrey C."/>
            <person name="LaButti K."/>
            <person name="Lindquist E.A."/>
            <person name="Lipzen A."/>
            <person name="Lundell T."/>
            <person name="Morin E."/>
            <person name="Murat C."/>
            <person name="Sun H."/>
            <person name="Tunlid A."/>
            <person name="Henrissat B."/>
            <person name="Grigoriev I.V."/>
            <person name="Hibbett D.S."/>
            <person name="Martin F."/>
            <person name="Nordberg H.P."/>
            <person name="Cantor M.N."/>
            <person name="Hua S.X."/>
        </authorList>
    </citation>
    <scope>NUCLEOTIDE SEQUENCE [LARGE SCALE GENOMIC DNA]</scope>
    <source>
        <strain evidence="1 2">441</strain>
    </source>
</reference>
<dbReference type="HOGENOM" id="CLU_2498719_0_0_1"/>
<evidence type="ECO:0000313" key="2">
    <source>
        <dbReference type="Proteomes" id="UP000054018"/>
    </source>
</evidence>
<gene>
    <name evidence="1" type="ORF">PISMIDRAFT_681436</name>
</gene>
<dbReference type="Proteomes" id="UP000054018">
    <property type="component" value="Unassembled WGS sequence"/>
</dbReference>
<name>A0A0C9Y9T1_9AGAM</name>
<evidence type="ECO:0000313" key="1">
    <source>
        <dbReference type="EMBL" id="KIK21435.1"/>
    </source>
</evidence>
<organism evidence="1 2">
    <name type="scientific">Pisolithus microcarpus 441</name>
    <dbReference type="NCBI Taxonomy" id="765257"/>
    <lineage>
        <taxon>Eukaryota</taxon>
        <taxon>Fungi</taxon>
        <taxon>Dikarya</taxon>
        <taxon>Basidiomycota</taxon>
        <taxon>Agaricomycotina</taxon>
        <taxon>Agaricomycetes</taxon>
        <taxon>Agaricomycetidae</taxon>
        <taxon>Boletales</taxon>
        <taxon>Sclerodermatineae</taxon>
        <taxon>Pisolithaceae</taxon>
        <taxon>Pisolithus</taxon>
    </lineage>
</organism>
<proteinExistence type="predicted"/>
<dbReference type="EMBL" id="KN833752">
    <property type="protein sequence ID" value="KIK21435.1"/>
    <property type="molecule type" value="Genomic_DNA"/>
</dbReference>
<reference evidence="2" key="2">
    <citation type="submission" date="2015-01" db="EMBL/GenBank/DDBJ databases">
        <title>Evolutionary Origins and Diversification of the Mycorrhizal Mutualists.</title>
        <authorList>
            <consortium name="DOE Joint Genome Institute"/>
            <consortium name="Mycorrhizal Genomics Consortium"/>
            <person name="Kohler A."/>
            <person name="Kuo A."/>
            <person name="Nagy L.G."/>
            <person name="Floudas D."/>
            <person name="Copeland A."/>
            <person name="Barry K.W."/>
            <person name="Cichocki N."/>
            <person name="Veneault-Fourrey C."/>
            <person name="LaButti K."/>
            <person name="Lindquist E.A."/>
            <person name="Lipzen A."/>
            <person name="Lundell T."/>
            <person name="Morin E."/>
            <person name="Murat C."/>
            <person name="Riley R."/>
            <person name="Ohm R."/>
            <person name="Sun H."/>
            <person name="Tunlid A."/>
            <person name="Henrissat B."/>
            <person name="Grigoriev I.V."/>
            <person name="Hibbett D.S."/>
            <person name="Martin F."/>
        </authorList>
    </citation>
    <scope>NUCLEOTIDE SEQUENCE [LARGE SCALE GENOMIC DNA]</scope>
    <source>
        <strain evidence="2">441</strain>
    </source>
</reference>